<feature type="transmembrane region" description="Helical" evidence="1">
    <location>
        <begin position="314"/>
        <end position="336"/>
    </location>
</feature>
<dbReference type="GO" id="GO:0005886">
    <property type="term" value="C:plasma membrane"/>
    <property type="evidence" value="ECO:0007669"/>
    <property type="project" value="TreeGrafter"/>
</dbReference>
<feature type="transmembrane region" description="Helical" evidence="1">
    <location>
        <begin position="348"/>
        <end position="377"/>
    </location>
</feature>
<feature type="transmembrane region" description="Helical" evidence="1">
    <location>
        <begin position="37"/>
        <end position="57"/>
    </location>
</feature>
<dbReference type="GO" id="GO:0042925">
    <property type="term" value="F:benzoate transmembrane transporter activity"/>
    <property type="evidence" value="ECO:0007669"/>
    <property type="project" value="InterPro"/>
</dbReference>
<comment type="caution">
    <text evidence="2">The sequence shown here is derived from an EMBL/GenBank/DDBJ whole genome shotgun (WGS) entry which is preliminary data.</text>
</comment>
<dbReference type="RefSeq" id="WP_152583816.1">
    <property type="nucleotide sequence ID" value="NZ_VIKT02000014.1"/>
</dbReference>
<feature type="transmembrane region" description="Helical" evidence="1">
    <location>
        <begin position="242"/>
        <end position="272"/>
    </location>
</feature>
<keyword evidence="1" id="KW-0812">Transmembrane</keyword>
<keyword evidence="1" id="KW-0472">Membrane</keyword>
<name>A0A9E5JMI5_9MICO</name>
<dbReference type="PANTHER" id="PTHR30199">
    <property type="entry name" value="MFS FAMILY TRANSPORTER, PREDICTED SUBSTRATE BENZOATE"/>
    <property type="match status" value="1"/>
</dbReference>
<feature type="transmembrane region" description="Helical" evidence="1">
    <location>
        <begin position="6"/>
        <end position="30"/>
    </location>
</feature>
<feature type="transmembrane region" description="Helical" evidence="1">
    <location>
        <begin position="119"/>
        <end position="138"/>
    </location>
</feature>
<gene>
    <name evidence="2" type="primary">benE</name>
    <name evidence="2" type="ORF">FK219_009215</name>
</gene>
<evidence type="ECO:0000256" key="1">
    <source>
        <dbReference type="SAM" id="Phobius"/>
    </source>
</evidence>
<dbReference type="AlphaFoldDB" id="A0A9E5JMI5"/>
<feature type="transmembrane region" description="Helical" evidence="1">
    <location>
        <begin position="144"/>
        <end position="160"/>
    </location>
</feature>
<keyword evidence="3" id="KW-1185">Reference proteome</keyword>
<protein>
    <submittedName>
        <fullName evidence="2">Benzoate/H(+) symporter BenE family transporter</fullName>
    </submittedName>
</protein>
<keyword evidence="1" id="KW-1133">Transmembrane helix</keyword>
<dbReference type="EMBL" id="VIKT02000014">
    <property type="protein sequence ID" value="NHF63413.1"/>
    <property type="molecule type" value="Genomic_DNA"/>
</dbReference>
<reference evidence="2 3" key="1">
    <citation type="submission" date="2019-06" db="EMBL/GenBank/DDBJ databases">
        <authorList>
            <person name="De-Chao Zhang Q."/>
        </authorList>
    </citation>
    <scope>NUCLEOTIDE SEQUENCE [LARGE SCALE GENOMIC DNA]</scope>
    <source>
        <strain evidence="2 3">KN1116</strain>
    </source>
</reference>
<evidence type="ECO:0000313" key="3">
    <source>
        <dbReference type="Proteomes" id="UP000818266"/>
    </source>
</evidence>
<reference evidence="2 3" key="2">
    <citation type="submission" date="2020-03" db="EMBL/GenBank/DDBJ databases">
        <title>Chryseoglobus sp. isolated from a deep-sea seamount.</title>
        <authorList>
            <person name="Zhang D.-C."/>
        </authorList>
    </citation>
    <scope>NUCLEOTIDE SEQUENCE [LARGE SCALE GENOMIC DNA]</scope>
    <source>
        <strain evidence="2 3">KN1116</strain>
    </source>
</reference>
<feature type="transmembrane region" description="Helical" evidence="1">
    <location>
        <begin position="284"/>
        <end position="307"/>
    </location>
</feature>
<proteinExistence type="predicted"/>
<dbReference type="OrthoDB" id="9813854at2"/>
<feature type="transmembrane region" description="Helical" evidence="1">
    <location>
        <begin position="206"/>
        <end position="230"/>
    </location>
</feature>
<dbReference type="Proteomes" id="UP000818266">
    <property type="component" value="Unassembled WGS sequence"/>
</dbReference>
<evidence type="ECO:0000313" key="2">
    <source>
        <dbReference type="EMBL" id="NHF63413.1"/>
    </source>
</evidence>
<feature type="transmembrane region" description="Helical" evidence="1">
    <location>
        <begin position="85"/>
        <end position="107"/>
    </location>
</feature>
<dbReference type="Pfam" id="PF03594">
    <property type="entry name" value="BenE"/>
    <property type="match status" value="1"/>
</dbReference>
<organism evidence="2 3">
    <name type="scientific">Microcella pacifica</name>
    <dbReference type="NCBI Taxonomy" id="2591847"/>
    <lineage>
        <taxon>Bacteria</taxon>
        <taxon>Bacillati</taxon>
        <taxon>Actinomycetota</taxon>
        <taxon>Actinomycetes</taxon>
        <taxon>Micrococcales</taxon>
        <taxon>Microbacteriaceae</taxon>
        <taxon>Microcella</taxon>
    </lineage>
</organism>
<feature type="transmembrane region" description="Helical" evidence="1">
    <location>
        <begin position="167"/>
        <end position="186"/>
    </location>
</feature>
<dbReference type="InterPro" id="IPR004711">
    <property type="entry name" value="Benzoate_Transporter"/>
</dbReference>
<sequence length="400" mass="40299">MLQPIIAGVIGALTGFASSFALVIAGLLAVGATPEEAASGLLALCIAQALLAGILSWRSRLPLSFAWSTPGAALLVAAEGSTGSYGAAIGAFIVCGVLILVSGLWGWLGRAMTRIPMPLAGAMLAGILFPICIAPVTAVIEEPLLAAPVIVVWLLLVRWATRWAVPAAMLVAIIGVVVSAGSDWMLGATLSPGFTLTMPAFDPLVIVSLGVPLYIVTMAGQNVPGFAVLTTLGYRDVPARRVLASSGLATAVSAPFGGFALNLAALTAALMAGPDSHPDPARRWVAPVAGGATYVLLGLGAGVATALVAAAPPILIIAVAGLALLGAFTTGLVSAFEAPETRLTAAVTLIVVASGVVVLGIGSAFWGLVVGAVVLIVTRPRRVPDETLHDDTVHDVGPQE</sequence>
<dbReference type="PANTHER" id="PTHR30199:SF0">
    <property type="entry name" value="INNER MEMBRANE PROTEIN YDCO"/>
    <property type="match status" value="1"/>
</dbReference>
<accession>A0A9E5JMI5</accession>
<dbReference type="NCBIfam" id="TIGR00843">
    <property type="entry name" value="benE"/>
    <property type="match status" value="1"/>
</dbReference>